<feature type="non-terminal residue" evidence="3">
    <location>
        <position position="70"/>
    </location>
</feature>
<reference evidence="3" key="1">
    <citation type="submission" date="2014-12" db="EMBL/GenBank/DDBJ databases">
        <title>Insight into the proteome of Arion vulgaris.</title>
        <authorList>
            <person name="Aradska J."/>
            <person name="Bulat T."/>
            <person name="Smidak R."/>
            <person name="Sarate P."/>
            <person name="Gangsoo J."/>
            <person name="Sialana F."/>
            <person name="Bilban M."/>
            <person name="Lubec G."/>
        </authorList>
    </citation>
    <scope>NUCLEOTIDE SEQUENCE</scope>
    <source>
        <tissue evidence="3">Skin</tissue>
    </source>
</reference>
<dbReference type="PROSITE" id="PS00626">
    <property type="entry name" value="RCC1_2"/>
    <property type="match status" value="1"/>
</dbReference>
<evidence type="ECO:0000313" key="3">
    <source>
        <dbReference type="EMBL" id="CEK51469.1"/>
    </source>
</evidence>
<evidence type="ECO:0000256" key="1">
    <source>
        <dbReference type="ARBA" id="ARBA00022737"/>
    </source>
</evidence>
<dbReference type="AlphaFoldDB" id="A0A0B6Y5Q8"/>
<dbReference type="Gene3D" id="2.130.10.30">
    <property type="entry name" value="Regulator of chromosome condensation 1/beta-lactamase-inhibitor protein II"/>
    <property type="match status" value="1"/>
</dbReference>
<name>A0A0B6Y5Q8_9EUPU</name>
<dbReference type="InterPro" id="IPR009091">
    <property type="entry name" value="RCC1/BLIP-II"/>
</dbReference>
<dbReference type="InterPro" id="IPR051625">
    <property type="entry name" value="Signaling_Regulatory_Domain"/>
</dbReference>
<dbReference type="PANTHER" id="PTHR22872">
    <property type="entry name" value="BTK-BINDING PROTEIN-RELATED"/>
    <property type="match status" value="1"/>
</dbReference>
<feature type="non-terminal residue" evidence="3">
    <location>
        <position position="1"/>
    </location>
</feature>
<proteinExistence type="predicted"/>
<organism evidence="3">
    <name type="scientific">Arion vulgaris</name>
    <dbReference type="NCBI Taxonomy" id="1028688"/>
    <lineage>
        <taxon>Eukaryota</taxon>
        <taxon>Metazoa</taxon>
        <taxon>Spiralia</taxon>
        <taxon>Lophotrochozoa</taxon>
        <taxon>Mollusca</taxon>
        <taxon>Gastropoda</taxon>
        <taxon>Heterobranchia</taxon>
        <taxon>Euthyneura</taxon>
        <taxon>Panpulmonata</taxon>
        <taxon>Eupulmonata</taxon>
        <taxon>Stylommatophora</taxon>
        <taxon>Helicina</taxon>
        <taxon>Arionoidea</taxon>
        <taxon>Arionidae</taxon>
        <taxon>Arion</taxon>
    </lineage>
</organism>
<dbReference type="EMBL" id="HACG01004604">
    <property type="protein sequence ID" value="CEK51469.1"/>
    <property type="molecule type" value="Transcribed_RNA"/>
</dbReference>
<dbReference type="Pfam" id="PF00415">
    <property type="entry name" value="RCC1"/>
    <property type="match status" value="1"/>
</dbReference>
<accession>A0A0B6Y5Q8</accession>
<protein>
    <submittedName>
        <fullName evidence="3">Uncharacterized protein</fullName>
    </submittedName>
</protein>
<dbReference type="PROSITE" id="PS50012">
    <property type="entry name" value="RCC1_3"/>
    <property type="match status" value="1"/>
</dbReference>
<dbReference type="InterPro" id="IPR000408">
    <property type="entry name" value="Reg_chr_condens"/>
</dbReference>
<evidence type="ECO:0000256" key="2">
    <source>
        <dbReference type="PROSITE-ProRule" id="PRU00235"/>
    </source>
</evidence>
<dbReference type="SUPFAM" id="SSF50985">
    <property type="entry name" value="RCC1/BLIP-II"/>
    <property type="match status" value="1"/>
</dbReference>
<keyword evidence="1" id="KW-0677">Repeat</keyword>
<feature type="repeat" description="RCC1" evidence="2">
    <location>
        <begin position="22"/>
        <end position="70"/>
    </location>
</feature>
<gene>
    <name evidence="3" type="primary">ORF13494</name>
</gene>
<sequence>VAVAIDNVACGSSHTLAVSKGGEVWAWGCGPQLGLDDLRHAPVPRRIDMLQGQTVISVYCGDKHSLALVR</sequence>